<dbReference type="EMBL" id="JAUOZS010000001">
    <property type="protein sequence ID" value="MDT8902270.1"/>
    <property type="molecule type" value="Genomic_DNA"/>
</dbReference>
<gene>
    <name evidence="2" type="ORF">Q4T40_13530</name>
</gene>
<dbReference type="Pfam" id="PF13472">
    <property type="entry name" value="Lipase_GDSL_2"/>
    <property type="match status" value="1"/>
</dbReference>
<keyword evidence="2" id="KW-0378">Hydrolase</keyword>
<dbReference type="EC" id="3.1.-.-" evidence="2"/>
<dbReference type="InterPro" id="IPR013830">
    <property type="entry name" value="SGNH_hydro"/>
</dbReference>
<protein>
    <submittedName>
        <fullName evidence="2">SGNH/GDSL hydrolase family protein</fullName>
        <ecNumber evidence="2">3.1.-.-</ecNumber>
    </submittedName>
</protein>
<dbReference type="Proteomes" id="UP001254848">
    <property type="component" value="Unassembled WGS sequence"/>
</dbReference>
<evidence type="ECO:0000259" key="1">
    <source>
        <dbReference type="Pfam" id="PF13472"/>
    </source>
</evidence>
<dbReference type="Gene3D" id="3.40.50.1110">
    <property type="entry name" value="SGNH hydrolase"/>
    <property type="match status" value="1"/>
</dbReference>
<dbReference type="CDD" id="cd01828">
    <property type="entry name" value="sialate_O-acetylesterase_like2"/>
    <property type="match status" value="1"/>
</dbReference>
<keyword evidence="3" id="KW-1185">Reference proteome</keyword>
<dbReference type="InterPro" id="IPR051532">
    <property type="entry name" value="Ester_Hydrolysis_Enzymes"/>
</dbReference>
<name>A0ABU3NZQ8_9FIRM</name>
<dbReference type="PANTHER" id="PTHR30383:SF5">
    <property type="entry name" value="SGNH HYDROLASE-TYPE ESTERASE DOMAIN-CONTAINING PROTEIN"/>
    <property type="match status" value="1"/>
</dbReference>
<dbReference type="PANTHER" id="PTHR30383">
    <property type="entry name" value="THIOESTERASE 1/PROTEASE 1/LYSOPHOSPHOLIPASE L1"/>
    <property type="match status" value="1"/>
</dbReference>
<comment type="caution">
    <text evidence="2">The sequence shown here is derived from an EMBL/GenBank/DDBJ whole genome shotgun (WGS) entry which is preliminary data.</text>
</comment>
<evidence type="ECO:0000313" key="2">
    <source>
        <dbReference type="EMBL" id="MDT8902270.1"/>
    </source>
</evidence>
<feature type="domain" description="SGNH hydrolase-type esterase" evidence="1">
    <location>
        <begin position="75"/>
        <end position="233"/>
    </location>
</feature>
<dbReference type="SUPFAM" id="SSF52266">
    <property type="entry name" value="SGNH hydrolase"/>
    <property type="match status" value="1"/>
</dbReference>
<reference evidence="2 3" key="1">
    <citation type="submission" date="2023-07" db="EMBL/GenBank/DDBJ databases">
        <title>The novel representative of Negativicutes class, Anaeroselena agilis gen. nov. sp. nov.</title>
        <authorList>
            <person name="Prokofeva M.I."/>
            <person name="Elcheninov A.G."/>
            <person name="Klyukina A."/>
            <person name="Kublanov I.V."/>
            <person name="Frolov E.N."/>
            <person name="Podosokorskaya O.A."/>
        </authorList>
    </citation>
    <scope>NUCLEOTIDE SEQUENCE [LARGE SCALE GENOMIC DNA]</scope>
    <source>
        <strain evidence="2 3">4137-cl</strain>
    </source>
</reference>
<organism evidence="2 3">
    <name type="scientific">Anaeroselena agilis</name>
    <dbReference type="NCBI Taxonomy" id="3063788"/>
    <lineage>
        <taxon>Bacteria</taxon>
        <taxon>Bacillati</taxon>
        <taxon>Bacillota</taxon>
        <taxon>Negativicutes</taxon>
        <taxon>Acetonemataceae</taxon>
        <taxon>Anaeroselena</taxon>
    </lineage>
</organism>
<dbReference type="GO" id="GO:0016787">
    <property type="term" value="F:hydrolase activity"/>
    <property type="evidence" value="ECO:0007669"/>
    <property type="project" value="UniProtKB-KW"/>
</dbReference>
<dbReference type="InterPro" id="IPR036514">
    <property type="entry name" value="SGNH_hydro_sf"/>
</dbReference>
<sequence length="251" mass="28187">MKRIVLSALLLAIAAVALNLWMPLGVVAKQGATAINAWADSLVRQPDDPPYMSIHYRIRELYFTVDPSPARPVVFLGDSITYGGDWGKLFPDSPVENRGIGGDSTRGLLRRLDQVIDLKPSQIFLMIGTNDLCYNRKIPDIIANYRTILGRFRRELPNTRIYVQSVLPFNDKLFPARALRNNVNIAALNVEIRKLAAEQKMPYIDLTPAFTGPDGRLPAKYTDDGLHLSEAGYYVWRDQIKHLVATPAKKI</sequence>
<dbReference type="RefSeq" id="WP_413780756.1">
    <property type="nucleotide sequence ID" value="NZ_JAUOZS010000001.1"/>
</dbReference>
<evidence type="ECO:0000313" key="3">
    <source>
        <dbReference type="Proteomes" id="UP001254848"/>
    </source>
</evidence>
<accession>A0ABU3NZQ8</accession>
<proteinExistence type="predicted"/>